<keyword evidence="2" id="KW-0413">Isomerase</keyword>
<protein>
    <recommendedName>
        <fullName evidence="4">Ribose 5-phosphate isomerase B</fullName>
    </recommendedName>
</protein>
<feature type="non-terminal residue" evidence="3">
    <location>
        <position position="91"/>
    </location>
</feature>
<name>X1LBK5_9ZZZZ</name>
<proteinExistence type="inferred from homology"/>
<sequence>MKIALGSDHGGYRLKESLKQYLQKLNIEYTDFGCNNEQSVDYPDIGFKVSVEVKNGRYDRGILICGTGIGMSIVANKIKGIRASLCHDIFS</sequence>
<reference evidence="3" key="1">
    <citation type="journal article" date="2014" name="Front. Microbiol.">
        <title>High frequency of phylogenetically diverse reductive dehalogenase-homologous genes in deep subseafloor sedimentary metagenomes.</title>
        <authorList>
            <person name="Kawai M."/>
            <person name="Futagami T."/>
            <person name="Toyoda A."/>
            <person name="Takaki Y."/>
            <person name="Nishi S."/>
            <person name="Hori S."/>
            <person name="Arai W."/>
            <person name="Tsubouchi T."/>
            <person name="Morono Y."/>
            <person name="Uchiyama I."/>
            <person name="Ito T."/>
            <person name="Fujiyama A."/>
            <person name="Inagaki F."/>
            <person name="Takami H."/>
        </authorList>
    </citation>
    <scope>NUCLEOTIDE SEQUENCE</scope>
    <source>
        <strain evidence="3">Expedition CK06-06</strain>
    </source>
</reference>
<evidence type="ECO:0000256" key="1">
    <source>
        <dbReference type="ARBA" id="ARBA00008754"/>
    </source>
</evidence>
<accession>X1LBK5</accession>
<evidence type="ECO:0000313" key="3">
    <source>
        <dbReference type="EMBL" id="GAI16712.1"/>
    </source>
</evidence>
<dbReference type="PANTHER" id="PTHR43732:SF1">
    <property type="entry name" value="RIBOSE 5-PHOSPHATE ISOMERASE"/>
    <property type="match status" value="1"/>
</dbReference>
<dbReference type="EMBL" id="BARV01009509">
    <property type="protein sequence ID" value="GAI16712.1"/>
    <property type="molecule type" value="Genomic_DNA"/>
</dbReference>
<dbReference type="GO" id="GO:0016853">
    <property type="term" value="F:isomerase activity"/>
    <property type="evidence" value="ECO:0007669"/>
    <property type="project" value="UniProtKB-KW"/>
</dbReference>
<comment type="caution">
    <text evidence="3">The sequence shown here is derived from an EMBL/GenBank/DDBJ whole genome shotgun (WGS) entry which is preliminary data.</text>
</comment>
<dbReference type="PANTHER" id="PTHR43732">
    <property type="entry name" value="RIBOSE 5-PHOSPHATE ISOMERASE-RELATED"/>
    <property type="match status" value="1"/>
</dbReference>
<gene>
    <name evidence="3" type="ORF">S06H3_18733</name>
</gene>
<dbReference type="Pfam" id="PF02502">
    <property type="entry name" value="LacAB_rpiB"/>
    <property type="match status" value="1"/>
</dbReference>
<evidence type="ECO:0008006" key="4">
    <source>
        <dbReference type="Google" id="ProtNLM"/>
    </source>
</evidence>
<dbReference type="InterPro" id="IPR051812">
    <property type="entry name" value="SPI_LacAB/RpiB"/>
</dbReference>
<dbReference type="InterPro" id="IPR036569">
    <property type="entry name" value="RpiB_LacA_LacB_sf"/>
</dbReference>
<dbReference type="SUPFAM" id="SSF89623">
    <property type="entry name" value="Ribose/Galactose isomerase RpiB/AlsB"/>
    <property type="match status" value="1"/>
</dbReference>
<dbReference type="GO" id="GO:0005975">
    <property type="term" value="P:carbohydrate metabolic process"/>
    <property type="evidence" value="ECO:0007669"/>
    <property type="project" value="InterPro"/>
</dbReference>
<comment type="similarity">
    <text evidence="1">Belongs to the LacAB/RpiB family.</text>
</comment>
<dbReference type="Gene3D" id="3.40.1400.10">
    <property type="entry name" value="Sugar-phosphate isomerase, RpiB/LacA/LacB"/>
    <property type="match status" value="1"/>
</dbReference>
<dbReference type="InterPro" id="IPR003500">
    <property type="entry name" value="RpiB_LacA_LacB"/>
</dbReference>
<dbReference type="AlphaFoldDB" id="X1LBK5"/>
<organism evidence="3">
    <name type="scientific">marine sediment metagenome</name>
    <dbReference type="NCBI Taxonomy" id="412755"/>
    <lineage>
        <taxon>unclassified sequences</taxon>
        <taxon>metagenomes</taxon>
        <taxon>ecological metagenomes</taxon>
    </lineage>
</organism>
<dbReference type="NCBIfam" id="TIGR00689">
    <property type="entry name" value="rpiB_lacA_lacB"/>
    <property type="match status" value="1"/>
</dbReference>
<evidence type="ECO:0000256" key="2">
    <source>
        <dbReference type="ARBA" id="ARBA00023235"/>
    </source>
</evidence>